<proteinExistence type="predicted"/>
<keyword evidence="2" id="KW-1185">Reference proteome</keyword>
<dbReference type="Gene3D" id="3.40.50.150">
    <property type="entry name" value="Vaccinia Virus protein VP39"/>
    <property type="match status" value="1"/>
</dbReference>
<accession>A0A1H9MTW1</accession>
<dbReference type="GO" id="GO:0032259">
    <property type="term" value="P:methylation"/>
    <property type="evidence" value="ECO:0007669"/>
    <property type="project" value="UniProtKB-KW"/>
</dbReference>
<dbReference type="PANTHER" id="PTHR43167">
    <property type="entry name" value="PUTATIVE (AFU_ORTHOLOGUE AFUA_6G01830)-RELATED"/>
    <property type="match status" value="1"/>
</dbReference>
<dbReference type="Proteomes" id="UP000198504">
    <property type="component" value="Unassembled WGS sequence"/>
</dbReference>
<gene>
    <name evidence="1" type="ORF">SAMN05421756_11164</name>
</gene>
<dbReference type="EMBL" id="FOFA01000011">
    <property type="protein sequence ID" value="SER27031.1"/>
    <property type="molecule type" value="Genomic_DNA"/>
</dbReference>
<protein>
    <submittedName>
        <fullName evidence="1">Predicted O-methyltransferase YrrM</fullName>
    </submittedName>
</protein>
<dbReference type="PANTHER" id="PTHR43167:SF1">
    <property type="entry name" value="PUTATIVE (AFU_ORTHOLOGUE AFUA_6G01830)-RELATED"/>
    <property type="match status" value="1"/>
</dbReference>
<dbReference type="AlphaFoldDB" id="A0A1H9MTW1"/>
<reference evidence="2" key="1">
    <citation type="submission" date="2016-10" db="EMBL/GenBank/DDBJ databases">
        <authorList>
            <person name="Varghese N."/>
            <person name="Submissions S."/>
        </authorList>
    </citation>
    <scope>NUCLEOTIDE SEQUENCE [LARGE SCALE GENOMIC DNA]</scope>
    <source>
        <strain evidence="2">CGMCC 4.6856</strain>
    </source>
</reference>
<dbReference type="STRING" id="1036181.SAMN05421756_11164"/>
<evidence type="ECO:0000313" key="1">
    <source>
        <dbReference type="EMBL" id="SER27031.1"/>
    </source>
</evidence>
<keyword evidence="1" id="KW-0808">Transferase</keyword>
<organism evidence="1 2">
    <name type="scientific">Microlunatus flavus</name>
    <dbReference type="NCBI Taxonomy" id="1036181"/>
    <lineage>
        <taxon>Bacteria</taxon>
        <taxon>Bacillati</taxon>
        <taxon>Actinomycetota</taxon>
        <taxon>Actinomycetes</taxon>
        <taxon>Propionibacteriales</taxon>
        <taxon>Propionibacteriaceae</taxon>
        <taxon>Microlunatus</taxon>
    </lineage>
</organism>
<evidence type="ECO:0000313" key="2">
    <source>
        <dbReference type="Proteomes" id="UP000198504"/>
    </source>
</evidence>
<dbReference type="Pfam" id="PF01135">
    <property type="entry name" value="PCMT"/>
    <property type="match status" value="1"/>
</dbReference>
<name>A0A1H9MTW1_9ACTN</name>
<sequence length="204" mass="21811">MMDRAPGERPRAAHTAGVSAPPELPELVLRALRMSLQRGYVQASRTETGRLLATLAATRTGTIAECGTGCGVGAAWLRSGAPKSTRVVTAEVDPGLAHGVMAMFADDDIDVIHADWSSLAGHAPFSLIFMDAASARDWPREEVTALLDQGGMLVLDDFVPCASWPPLRGGRVDDLRVAWLSDERFTSVDVMVAEDTSVLIAVKR</sequence>
<dbReference type="SUPFAM" id="SSF53335">
    <property type="entry name" value="S-adenosyl-L-methionine-dependent methyltransferases"/>
    <property type="match status" value="1"/>
</dbReference>
<dbReference type="InterPro" id="IPR029063">
    <property type="entry name" value="SAM-dependent_MTases_sf"/>
</dbReference>
<keyword evidence="1" id="KW-0489">Methyltransferase</keyword>
<dbReference type="GO" id="GO:0008168">
    <property type="term" value="F:methyltransferase activity"/>
    <property type="evidence" value="ECO:0007669"/>
    <property type="project" value="UniProtKB-KW"/>
</dbReference>